<evidence type="ECO:0008006" key="2">
    <source>
        <dbReference type="Google" id="ProtNLM"/>
    </source>
</evidence>
<evidence type="ECO:0000313" key="1">
    <source>
        <dbReference type="EMBL" id="GAH31212.1"/>
    </source>
</evidence>
<dbReference type="EMBL" id="BARU01001490">
    <property type="protein sequence ID" value="GAH31212.1"/>
    <property type="molecule type" value="Genomic_DNA"/>
</dbReference>
<accession>X1EF20</accession>
<gene>
    <name evidence="1" type="ORF">S03H2_03900</name>
</gene>
<protein>
    <recommendedName>
        <fullName evidence="2">RNA polymerase sigma-70 region 2 domain-containing protein</fullName>
    </recommendedName>
</protein>
<reference evidence="1" key="1">
    <citation type="journal article" date="2014" name="Front. Microbiol.">
        <title>High frequency of phylogenetically diverse reductive dehalogenase-homologous genes in deep subseafloor sedimentary metagenomes.</title>
        <authorList>
            <person name="Kawai M."/>
            <person name="Futagami T."/>
            <person name="Toyoda A."/>
            <person name="Takaki Y."/>
            <person name="Nishi S."/>
            <person name="Hori S."/>
            <person name="Arai W."/>
            <person name="Tsubouchi T."/>
            <person name="Morono Y."/>
            <person name="Uchiyama I."/>
            <person name="Ito T."/>
            <person name="Fujiyama A."/>
            <person name="Inagaki F."/>
            <person name="Takami H."/>
        </authorList>
    </citation>
    <scope>NUCLEOTIDE SEQUENCE</scope>
    <source>
        <strain evidence="1">Expedition CK06-06</strain>
    </source>
</reference>
<organism evidence="1">
    <name type="scientific">marine sediment metagenome</name>
    <dbReference type="NCBI Taxonomy" id="412755"/>
    <lineage>
        <taxon>unclassified sequences</taxon>
        <taxon>metagenomes</taxon>
        <taxon>ecological metagenomes</taxon>
    </lineage>
</organism>
<dbReference type="Gene3D" id="1.10.1740.10">
    <property type="match status" value="1"/>
</dbReference>
<comment type="caution">
    <text evidence="1">The sequence shown here is derived from an EMBL/GenBank/DDBJ whole genome shotgun (WGS) entry which is preliminary data.</text>
</comment>
<dbReference type="AlphaFoldDB" id="X1EF20"/>
<dbReference type="GO" id="GO:0003700">
    <property type="term" value="F:DNA-binding transcription factor activity"/>
    <property type="evidence" value="ECO:0007669"/>
    <property type="project" value="InterPro"/>
</dbReference>
<proteinExistence type="predicted"/>
<dbReference type="GO" id="GO:0006352">
    <property type="term" value="P:DNA-templated transcription initiation"/>
    <property type="evidence" value="ECO:0007669"/>
    <property type="project" value="InterPro"/>
</dbReference>
<dbReference type="SUPFAM" id="SSF88946">
    <property type="entry name" value="Sigma2 domain of RNA polymerase sigma factors"/>
    <property type="match status" value="1"/>
</dbReference>
<name>X1EF20_9ZZZZ</name>
<dbReference type="InterPro" id="IPR013325">
    <property type="entry name" value="RNA_pol_sigma_r2"/>
</dbReference>
<sequence length="111" mass="13074">MSELKELIAKAKQKDLKAMGDLFNKFKPLLKSRAKKYSRIGLEYEDVFQQAALLFIIGVYEHQAKKERSPTAFSGYIKKRIDWGLWVYYRKYLKQKIEIASGLKSKEPLRK</sequence>